<proteinExistence type="predicted"/>
<sequence>MGATHIVSFYIPMLSGARRALKPYDVVVESHRLRARLRASFGSSCTWRRERRRRQKQATLLIVYFGREELQIKLI</sequence>
<name>A0A2L0H2X8_RHIFR</name>
<dbReference type="AlphaFoldDB" id="A0A2L0H2X8"/>
<gene>
    <name evidence="1" type="ORF">NXT3_CH00575</name>
</gene>
<accession>A0A2L0H2X8</accession>
<dbReference type="EMBL" id="CP024307">
    <property type="protein sequence ID" value="AUX75179.1"/>
    <property type="molecule type" value="Genomic_DNA"/>
</dbReference>
<reference evidence="1 2" key="1">
    <citation type="submission" date="2017-10" db="EMBL/GenBank/DDBJ databases">
        <title>Analysis of the genome sequences of Rhizobium populations associated to common bean (phaseolus vulgaris).</title>
        <authorList>
            <person name="Bustos P."/>
            <person name="Santamaria R.I."/>
            <person name="Miranda-Sanchez F."/>
            <person name="Perez-Carrascal O."/>
            <person name="Juarez S."/>
            <person name="Lozano L."/>
            <person name="Martinez-Flores I."/>
            <person name="Vinuesa P."/>
            <person name="Martinez-Romero E."/>
            <person name="Cevallos M.A."/>
            <person name="Romero D."/>
            <person name="Davila G."/>
            <person name="Gonzalez V."/>
        </authorList>
    </citation>
    <scope>NUCLEOTIDE SEQUENCE [LARGE SCALE GENOMIC DNA]</scope>
    <source>
        <strain evidence="1 2">NXT3</strain>
    </source>
</reference>
<evidence type="ECO:0000313" key="1">
    <source>
        <dbReference type="EMBL" id="AUX75179.1"/>
    </source>
</evidence>
<evidence type="ECO:0000313" key="2">
    <source>
        <dbReference type="Proteomes" id="UP000239340"/>
    </source>
</evidence>
<dbReference type="Proteomes" id="UP000239340">
    <property type="component" value="Chromosome"/>
</dbReference>
<organism evidence="1 2">
    <name type="scientific">Rhizobium fredii</name>
    <name type="common">Sinorhizobium fredii</name>
    <dbReference type="NCBI Taxonomy" id="380"/>
    <lineage>
        <taxon>Bacteria</taxon>
        <taxon>Pseudomonadati</taxon>
        <taxon>Pseudomonadota</taxon>
        <taxon>Alphaproteobacteria</taxon>
        <taxon>Hyphomicrobiales</taxon>
        <taxon>Rhizobiaceae</taxon>
        <taxon>Sinorhizobium/Ensifer group</taxon>
        <taxon>Sinorhizobium</taxon>
    </lineage>
</organism>
<protein>
    <submittedName>
        <fullName evidence="1">Uncharacterized protein</fullName>
    </submittedName>
</protein>